<feature type="domain" description="FtsX extracellular" evidence="13">
    <location>
        <begin position="61"/>
        <end position="155"/>
    </location>
</feature>
<dbReference type="NCBIfam" id="NF038347">
    <property type="entry name" value="FtsX_Gpos"/>
    <property type="match status" value="1"/>
</dbReference>
<comment type="similarity">
    <text evidence="2 10">Belongs to the ABC-4 integral membrane protein family. FtsX subfamily.</text>
</comment>
<name>A0ABR7F209_9FIRM</name>
<dbReference type="EMBL" id="JACOOZ010000004">
    <property type="protein sequence ID" value="MBC5667652.1"/>
    <property type="molecule type" value="Genomic_DNA"/>
</dbReference>
<evidence type="ECO:0000259" key="13">
    <source>
        <dbReference type="Pfam" id="PF18075"/>
    </source>
</evidence>
<dbReference type="Gene3D" id="3.30.70.3040">
    <property type="match status" value="1"/>
</dbReference>
<evidence type="ECO:0000256" key="4">
    <source>
        <dbReference type="ARBA" id="ARBA00022475"/>
    </source>
</evidence>
<evidence type="ECO:0000256" key="7">
    <source>
        <dbReference type="ARBA" id="ARBA00022989"/>
    </source>
</evidence>
<dbReference type="InterPro" id="IPR058204">
    <property type="entry name" value="FtsX_firmicutes-type"/>
</dbReference>
<keyword evidence="9 10" id="KW-0131">Cell cycle</keyword>
<evidence type="ECO:0000256" key="9">
    <source>
        <dbReference type="ARBA" id="ARBA00023306"/>
    </source>
</evidence>
<protein>
    <recommendedName>
        <fullName evidence="3 10">Cell division protein FtsX</fullName>
    </recommendedName>
</protein>
<evidence type="ECO:0000259" key="12">
    <source>
        <dbReference type="Pfam" id="PF02687"/>
    </source>
</evidence>
<evidence type="ECO:0000256" key="11">
    <source>
        <dbReference type="SAM" id="Phobius"/>
    </source>
</evidence>
<accession>A0ABR7F209</accession>
<feature type="transmembrane region" description="Helical" evidence="11">
    <location>
        <begin position="221"/>
        <end position="242"/>
    </location>
</feature>
<feature type="transmembrane region" description="Helical" evidence="11">
    <location>
        <begin position="22"/>
        <end position="46"/>
    </location>
</feature>
<evidence type="ECO:0000256" key="1">
    <source>
        <dbReference type="ARBA" id="ARBA00004651"/>
    </source>
</evidence>
<dbReference type="RefSeq" id="WP_021952294.1">
    <property type="nucleotide sequence ID" value="NZ_JACOOZ010000004.1"/>
</dbReference>
<reference evidence="14 15" key="1">
    <citation type="submission" date="2020-08" db="EMBL/GenBank/DDBJ databases">
        <title>Genome public.</title>
        <authorList>
            <person name="Liu C."/>
            <person name="Sun Q."/>
        </authorList>
    </citation>
    <scope>NUCLEOTIDE SEQUENCE [LARGE SCALE GENOMIC DNA]</scope>
    <source>
        <strain evidence="14 15">BX4</strain>
    </source>
</reference>
<dbReference type="PROSITE" id="PS51257">
    <property type="entry name" value="PROKAR_LIPOPROTEIN"/>
    <property type="match status" value="1"/>
</dbReference>
<dbReference type="InterPro" id="IPR004513">
    <property type="entry name" value="FtsX"/>
</dbReference>
<feature type="transmembrane region" description="Helical" evidence="11">
    <location>
        <begin position="171"/>
        <end position="201"/>
    </location>
</feature>
<dbReference type="Proteomes" id="UP000597877">
    <property type="component" value="Unassembled WGS sequence"/>
</dbReference>
<evidence type="ECO:0000256" key="6">
    <source>
        <dbReference type="ARBA" id="ARBA00022692"/>
    </source>
</evidence>
<gene>
    <name evidence="14" type="ORF">H8S00_06615</name>
</gene>
<evidence type="ECO:0000313" key="15">
    <source>
        <dbReference type="Proteomes" id="UP000597877"/>
    </source>
</evidence>
<dbReference type="PANTHER" id="PTHR47755:SF1">
    <property type="entry name" value="CELL DIVISION PROTEIN FTSX"/>
    <property type="match status" value="1"/>
</dbReference>
<dbReference type="PANTHER" id="PTHR47755">
    <property type="entry name" value="CELL DIVISION PROTEIN FTSX"/>
    <property type="match status" value="1"/>
</dbReference>
<keyword evidence="4 10" id="KW-1003">Cell membrane</keyword>
<feature type="transmembrane region" description="Helical" evidence="11">
    <location>
        <begin position="275"/>
        <end position="296"/>
    </location>
</feature>
<organism evidence="14 15">
    <name type="scientific">Eubacterium segne</name>
    <dbReference type="NCBI Taxonomy" id="2763045"/>
    <lineage>
        <taxon>Bacteria</taxon>
        <taxon>Bacillati</taxon>
        <taxon>Bacillota</taxon>
        <taxon>Clostridia</taxon>
        <taxon>Eubacteriales</taxon>
        <taxon>Eubacteriaceae</taxon>
        <taxon>Eubacterium</taxon>
    </lineage>
</organism>
<comment type="caution">
    <text evidence="14">The sequence shown here is derived from an EMBL/GenBank/DDBJ whole genome shotgun (WGS) entry which is preliminary data.</text>
</comment>
<evidence type="ECO:0000313" key="14">
    <source>
        <dbReference type="EMBL" id="MBC5667652.1"/>
    </source>
</evidence>
<dbReference type="Pfam" id="PF02687">
    <property type="entry name" value="FtsX"/>
    <property type="match status" value="1"/>
</dbReference>
<dbReference type="Pfam" id="PF18075">
    <property type="entry name" value="FtsX_ECD"/>
    <property type="match status" value="1"/>
</dbReference>
<evidence type="ECO:0000256" key="8">
    <source>
        <dbReference type="ARBA" id="ARBA00023136"/>
    </source>
</evidence>
<keyword evidence="5 10" id="KW-0132">Cell division</keyword>
<keyword evidence="15" id="KW-1185">Reference proteome</keyword>
<evidence type="ECO:0000256" key="3">
    <source>
        <dbReference type="ARBA" id="ARBA00021907"/>
    </source>
</evidence>
<feature type="domain" description="ABC3 transporter permease C-terminal" evidence="12">
    <location>
        <begin position="178"/>
        <end position="299"/>
    </location>
</feature>
<sequence length="302" mass="32943">MNARTAGYCVNQGLVNIKRNKLFSLASIGTIAACIFLIGVIFTIIINVNFMEKQVEQNLGVTVFFDKGIKQEQIDAIGNEIKNDSRVDKYEYTSADEAWEGFKKSYFEDDPDLASGFDKDNPLANSASYTVFLKDINQQDSFVKKMEGLDGVRKVKHSEQAKETLSTVGKVLGYISVALIIILLGVGIFLISNTVMIGISVRQHEIKIMKLIGSTNAFVRAPFIIEGMIIGLVGSAIPLVLIRVIYNRLVALVMSKFGVMASSISFASVHEIFSVLVPMGLGIGAGIGLIGSVLSLRKHLKV</sequence>
<comment type="function">
    <text evidence="10">Part of the ABC transporter FtsEX involved in asymmetric cellular division facilitating the initiation of sporulation.</text>
</comment>
<dbReference type="InterPro" id="IPR003838">
    <property type="entry name" value="ABC3_permease_C"/>
</dbReference>
<keyword evidence="6 11" id="KW-0812">Transmembrane</keyword>
<comment type="subcellular location">
    <subcellularLocation>
        <location evidence="1">Cell membrane</location>
        <topology evidence="1">Multi-pass membrane protein</topology>
    </subcellularLocation>
</comment>
<proteinExistence type="inferred from homology"/>
<keyword evidence="8 10" id="KW-0472">Membrane</keyword>
<evidence type="ECO:0000256" key="10">
    <source>
        <dbReference type="PIRNR" id="PIRNR003097"/>
    </source>
</evidence>
<keyword evidence="7 11" id="KW-1133">Transmembrane helix</keyword>
<dbReference type="PIRSF" id="PIRSF003097">
    <property type="entry name" value="FtsX"/>
    <property type="match status" value="1"/>
</dbReference>
<dbReference type="InterPro" id="IPR040690">
    <property type="entry name" value="FtsX_ECD"/>
</dbReference>
<evidence type="ECO:0000256" key="5">
    <source>
        <dbReference type="ARBA" id="ARBA00022618"/>
    </source>
</evidence>
<evidence type="ECO:0000256" key="2">
    <source>
        <dbReference type="ARBA" id="ARBA00007379"/>
    </source>
</evidence>